<proteinExistence type="predicted"/>
<dbReference type="RefSeq" id="WP_108783021.1">
    <property type="nucleotide sequence ID" value="NZ_OMKW01000003.1"/>
</dbReference>
<organism evidence="1 2">
    <name type="scientific">Pontivivens insulae</name>
    <dbReference type="NCBI Taxonomy" id="1639689"/>
    <lineage>
        <taxon>Bacteria</taxon>
        <taxon>Pseudomonadati</taxon>
        <taxon>Pseudomonadota</taxon>
        <taxon>Alphaproteobacteria</taxon>
        <taxon>Rhodobacterales</taxon>
        <taxon>Paracoccaceae</taxon>
        <taxon>Pontivivens</taxon>
    </lineage>
</organism>
<evidence type="ECO:0000313" key="2">
    <source>
        <dbReference type="Proteomes" id="UP000244932"/>
    </source>
</evidence>
<dbReference type="PROSITE" id="PS51365">
    <property type="entry name" value="RENAL_DIPEPTIDASE_2"/>
    <property type="match status" value="1"/>
</dbReference>
<sequence length="390" mass="41816">MLRKILYTLPVLLILGLAGFFIFAPGIAEQGQNRIEDAGPWPVSAEAQALHDRLLVADWHADSLLWDRDLSRRVQRGHLDLPRMIEGNVAVQVFTTVTKSPAQQNYENNSTDARDNITMLVVGQLRPVETWGSLLARGLDQAERLAETAHNHPELLTFVTSASELDAALSARGDGAQPVVGLLGTEGAHLLEGDIANLDVIEAAGFRVIGLTHFFDNELGGSLHGDRTLGLTEFGREVVAELDAREMIIDLAHASPVMAEEVLSLTDRPTIVSHTGIYSHCETVRNFPDELMQRIAAGGGLIGIGFWADVTCDASPGGIAGAILAGINVVGIDHVSLGSDFDGAVTTRFDASQMAAVTHALLEAGLSEEDIAKVMGGNMIRFLRENLPAN</sequence>
<dbReference type="EMBL" id="OMKW01000003">
    <property type="protein sequence ID" value="SPF30325.1"/>
    <property type="molecule type" value="Genomic_DNA"/>
</dbReference>
<dbReference type="GO" id="GO:0006508">
    <property type="term" value="P:proteolysis"/>
    <property type="evidence" value="ECO:0007669"/>
    <property type="project" value="InterPro"/>
</dbReference>
<accession>A0A2R8AE48</accession>
<dbReference type="InterPro" id="IPR008257">
    <property type="entry name" value="Pept_M19"/>
</dbReference>
<dbReference type="SUPFAM" id="SSF51556">
    <property type="entry name" value="Metallo-dependent hydrolases"/>
    <property type="match status" value="1"/>
</dbReference>
<dbReference type="Proteomes" id="UP000244932">
    <property type="component" value="Unassembled WGS sequence"/>
</dbReference>
<dbReference type="Pfam" id="PF01244">
    <property type="entry name" value="Peptidase_M19"/>
    <property type="match status" value="1"/>
</dbReference>
<dbReference type="OrthoDB" id="9804920at2"/>
<reference evidence="1 2" key="1">
    <citation type="submission" date="2018-03" db="EMBL/GenBank/DDBJ databases">
        <authorList>
            <person name="Keele B.F."/>
        </authorList>
    </citation>
    <scope>NUCLEOTIDE SEQUENCE [LARGE SCALE GENOMIC DNA]</scope>
    <source>
        <strain evidence="1 2">CeCT 8812</strain>
    </source>
</reference>
<evidence type="ECO:0000313" key="1">
    <source>
        <dbReference type="EMBL" id="SPF30325.1"/>
    </source>
</evidence>
<protein>
    <recommendedName>
        <fullName evidence="3">Peptidase M19</fullName>
    </recommendedName>
</protein>
<dbReference type="GO" id="GO:0070573">
    <property type="term" value="F:metallodipeptidase activity"/>
    <property type="evidence" value="ECO:0007669"/>
    <property type="project" value="InterPro"/>
</dbReference>
<gene>
    <name evidence="1" type="ORF">POI8812_02661</name>
</gene>
<dbReference type="PANTHER" id="PTHR10443:SF12">
    <property type="entry name" value="DIPEPTIDASE"/>
    <property type="match status" value="1"/>
</dbReference>
<dbReference type="PANTHER" id="PTHR10443">
    <property type="entry name" value="MICROSOMAL DIPEPTIDASE"/>
    <property type="match status" value="1"/>
</dbReference>
<evidence type="ECO:0008006" key="3">
    <source>
        <dbReference type="Google" id="ProtNLM"/>
    </source>
</evidence>
<dbReference type="Gene3D" id="3.20.20.140">
    <property type="entry name" value="Metal-dependent hydrolases"/>
    <property type="match status" value="1"/>
</dbReference>
<dbReference type="AlphaFoldDB" id="A0A2R8AE48"/>
<keyword evidence="2" id="KW-1185">Reference proteome</keyword>
<name>A0A2R8AE48_9RHOB</name>
<dbReference type="InterPro" id="IPR032466">
    <property type="entry name" value="Metal_Hydrolase"/>
</dbReference>